<evidence type="ECO:0000259" key="2">
    <source>
        <dbReference type="SMART" id="SM00226"/>
    </source>
</evidence>
<dbReference type="SUPFAM" id="SSF52788">
    <property type="entry name" value="Phosphotyrosine protein phosphatases I"/>
    <property type="match status" value="1"/>
</dbReference>
<accession>A0A0C2YL89</accession>
<dbReference type="Gene3D" id="3.40.50.2300">
    <property type="match status" value="1"/>
</dbReference>
<dbReference type="SMART" id="SM00226">
    <property type="entry name" value="LMWPc"/>
    <property type="match status" value="1"/>
</dbReference>
<feature type="domain" description="Phosphotyrosine protein phosphatase I" evidence="2">
    <location>
        <begin position="6"/>
        <end position="141"/>
    </location>
</feature>
<reference evidence="3 4" key="1">
    <citation type="submission" date="2015-01" db="EMBL/GenBank/DDBJ databases">
        <title>Genome Sequence of Magnetospirillum magnetotacticum Strain MS-1.</title>
        <authorList>
            <person name="Marinov G.K."/>
            <person name="Smalley M.D."/>
            <person name="DeSalvo G."/>
        </authorList>
    </citation>
    <scope>NUCLEOTIDE SEQUENCE [LARGE SCALE GENOMIC DNA]</scope>
    <source>
        <strain evidence="3 4">MS-1</strain>
    </source>
</reference>
<gene>
    <name evidence="3" type="ORF">CCC_03147</name>
</gene>
<dbReference type="PANTHER" id="PTHR43428">
    <property type="entry name" value="ARSENATE REDUCTASE"/>
    <property type="match status" value="1"/>
</dbReference>
<dbReference type="EMBL" id="JXSL01000009">
    <property type="protein sequence ID" value="KIM00545.1"/>
    <property type="molecule type" value="Genomic_DNA"/>
</dbReference>
<dbReference type="InterPro" id="IPR023485">
    <property type="entry name" value="Ptyr_pPase"/>
</dbReference>
<dbReference type="Proteomes" id="UP000031971">
    <property type="component" value="Unassembled WGS sequence"/>
</dbReference>
<comment type="caution">
    <text evidence="3">The sequence shown here is derived from an EMBL/GenBank/DDBJ whole genome shotgun (WGS) entry which is preliminary data.</text>
</comment>
<keyword evidence="4" id="KW-1185">Reference proteome</keyword>
<dbReference type="PANTHER" id="PTHR43428:SF1">
    <property type="entry name" value="ARSENATE REDUCTASE"/>
    <property type="match status" value="1"/>
</dbReference>
<dbReference type="InterPro" id="IPR036196">
    <property type="entry name" value="Ptyr_pPase_sf"/>
</dbReference>
<organism evidence="3 4">
    <name type="scientific">Paramagnetospirillum magnetotacticum MS-1</name>
    <dbReference type="NCBI Taxonomy" id="272627"/>
    <lineage>
        <taxon>Bacteria</taxon>
        <taxon>Pseudomonadati</taxon>
        <taxon>Pseudomonadota</taxon>
        <taxon>Alphaproteobacteria</taxon>
        <taxon>Rhodospirillales</taxon>
        <taxon>Magnetospirillaceae</taxon>
        <taxon>Paramagnetospirillum</taxon>
    </lineage>
</organism>
<name>A0A0C2YL89_PARME</name>
<evidence type="ECO:0000256" key="1">
    <source>
        <dbReference type="ARBA" id="ARBA00022849"/>
    </source>
</evidence>
<evidence type="ECO:0000313" key="4">
    <source>
        <dbReference type="Proteomes" id="UP000031971"/>
    </source>
</evidence>
<dbReference type="RefSeq" id="WP_009868957.1">
    <property type="nucleotide sequence ID" value="NZ_JXSL01000009.1"/>
</dbReference>
<keyword evidence="1" id="KW-0059">Arsenical resistance</keyword>
<dbReference type="OrthoDB" id="9799372at2"/>
<dbReference type="AlphaFoldDB" id="A0A0C2YL89"/>
<proteinExistence type="predicted"/>
<dbReference type="Pfam" id="PF01451">
    <property type="entry name" value="LMWPc"/>
    <property type="match status" value="1"/>
</dbReference>
<protein>
    <submittedName>
        <fullName evidence="3">Arsenate reductase</fullName>
    </submittedName>
</protein>
<sequence>MGDLPSAVLFCCTMNAVRSPMAEGIMKRIHGKRIYVYSVGVRRGEPDPFVVQVMDEIGIDVSKHRPRLFEELEDDSFDVVVSLSPEAQHKAVDLTRHNACEVEFWPTFDPTLIEGSREVRLDAYRAVRDELERHIRKRFPASGMARE</sequence>
<dbReference type="STRING" id="272627.CCC_03147"/>
<dbReference type="GO" id="GO:0046685">
    <property type="term" value="P:response to arsenic-containing substance"/>
    <property type="evidence" value="ECO:0007669"/>
    <property type="project" value="UniProtKB-KW"/>
</dbReference>
<dbReference type="CDD" id="cd16345">
    <property type="entry name" value="LMWP_ArsC"/>
    <property type="match status" value="1"/>
</dbReference>
<evidence type="ECO:0000313" key="3">
    <source>
        <dbReference type="EMBL" id="KIM00545.1"/>
    </source>
</evidence>